<evidence type="ECO:0000313" key="1">
    <source>
        <dbReference type="EMBL" id="JAI05711.1"/>
    </source>
</evidence>
<reference evidence="1" key="1">
    <citation type="submission" date="2014-11" db="EMBL/GenBank/DDBJ databases">
        <authorList>
            <person name="Amaro Gonzalez C."/>
        </authorList>
    </citation>
    <scope>NUCLEOTIDE SEQUENCE</scope>
</reference>
<reference evidence="1" key="2">
    <citation type="journal article" date="2015" name="Fish Shellfish Immunol.">
        <title>Early steps in the European eel (Anguilla anguilla)-Vibrio vulnificus interaction in the gills: Role of the RtxA13 toxin.</title>
        <authorList>
            <person name="Callol A."/>
            <person name="Pajuelo D."/>
            <person name="Ebbesson L."/>
            <person name="Teles M."/>
            <person name="MacKenzie S."/>
            <person name="Amaro C."/>
        </authorList>
    </citation>
    <scope>NUCLEOTIDE SEQUENCE</scope>
</reference>
<dbReference type="EMBL" id="GBXM01002867">
    <property type="protein sequence ID" value="JAI05711.1"/>
    <property type="molecule type" value="Transcribed_RNA"/>
</dbReference>
<organism evidence="1">
    <name type="scientific">Anguilla anguilla</name>
    <name type="common">European freshwater eel</name>
    <name type="synonym">Muraena anguilla</name>
    <dbReference type="NCBI Taxonomy" id="7936"/>
    <lineage>
        <taxon>Eukaryota</taxon>
        <taxon>Metazoa</taxon>
        <taxon>Chordata</taxon>
        <taxon>Craniata</taxon>
        <taxon>Vertebrata</taxon>
        <taxon>Euteleostomi</taxon>
        <taxon>Actinopterygii</taxon>
        <taxon>Neopterygii</taxon>
        <taxon>Teleostei</taxon>
        <taxon>Anguilliformes</taxon>
        <taxon>Anguillidae</taxon>
        <taxon>Anguilla</taxon>
    </lineage>
</organism>
<protein>
    <submittedName>
        <fullName evidence="1">Uncharacterized protein</fullName>
    </submittedName>
</protein>
<dbReference type="AlphaFoldDB" id="A0A0E9XV12"/>
<name>A0A0E9XV12_ANGAN</name>
<accession>A0A0E9XV12</accession>
<proteinExistence type="predicted"/>
<sequence length="35" mass="4528">MQKKKKRRKRWYVRPLNQSRTENGEFCLYIRQMRV</sequence>